<comment type="similarity">
    <text evidence="5">Belongs to the L2HGDH family.</text>
</comment>
<keyword evidence="4 7" id="KW-0560">Oxidoreductase</keyword>
<evidence type="ECO:0000256" key="4">
    <source>
        <dbReference type="ARBA" id="ARBA00023002"/>
    </source>
</evidence>
<evidence type="ECO:0000256" key="2">
    <source>
        <dbReference type="ARBA" id="ARBA00022630"/>
    </source>
</evidence>
<comment type="cofactor">
    <cofactor evidence="1">
        <name>FAD</name>
        <dbReference type="ChEBI" id="CHEBI:57692"/>
    </cofactor>
</comment>
<dbReference type="AlphaFoldDB" id="A0A9E8ZJZ9"/>
<dbReference type="EC" id="1.1.3.-" evidence="7"/>
<dbReference type="EMBL" id="CP113797">
    <property type="protein sequence ID" value="WAL62610.1"/>
    <property type="molecule type" value="Genomic_DNA"/>
</dbReference>
<dbReference type="GO" id="GO:0047545">
    <property type="term" value="F:(S)-2-hydroxyglutarate dehydrogenase activity"/>
    <property type="evidence" value="ECO:0007669"/>
    <property type="project" value="TreeGrafter"/>
</dbReference>
<dbReference type="InterPro" id="IPR006076">
    <property type="entry name" value="FAD-dep_OxRdtase"/>
</dbReference>
<dbReference type="GO" id="GO:0005737">
    <property type="term" value="C:cytoplasm"/>
    <property type="evidence" value="ECO:0007669"/>
    <property type="project" value="TreeGrafter"/>
</dbReference>
<dbReference type="PANTHER" id="PTHR43104:SF2">
    <property type="entry name" value="L-2-HYDROXYGLUTARATE DEHYDROGENASE, MITOCHONDRIAL"/>
    <property type="match status" value="1"/>
</dbReference>
<dbReference type="PANTHER" id="PTHR43104">
    <property type="entry name" value="L-2-HYDROXYGLUTARATE DEHYDROGENASE, MITOCHONDRIAL"/>
    <property type="match status" value="1"/>
</dbReference>
<gene>
    <name evidence="7" type="primary">lhgO</name>
    <name evidence="7" type="ORF">OXH18_11640</name>
</gene>
<name>A0A9E8ZJZ9_9CYAN</name>
<evidence type="ECO:0000313" key="8">
    <source>
        <dbReference type="Proteomes" id="UP001163152"/>
    </source>
</evidence>
<accession>A0A9E8ZJZ9</accession>
<keyword evidence="8" id="KW-1185">Reference proteome</keyword>
<evidence type="ECO:0000256" key="1">
    <source>
        <dbReference type="ARBA" id="ARBA00001974"/>
    </source>
</evidence>
<dbReference type="SUPFAM" id="SSF51905">
    <property type="entry name" value="FAD/NAD(P)-binding domain"/>
    <property type="match status" value="1"/>
</dbReference>
<organism evidence="7 8">
    <name type="scientific">Thermocoleostomius sinensis A174</name>
    <dbReference type="NCBI Taxonomy" id="2016057"/>
    <lineage>
        <taxon>Bacteria</taxon>
        <taxon>Bacillati</taxon>
        <taxon>Cyanobacteriota</taxon>
        <taxon>Cyanophyceae</taxon>
        <taxon>Oculatellales</taxon>
        <taxon>Oculatellaceae</taxon>
        <taxon>Thermocoleostomius</taxon>
    </lineage>
</organism>
<dbReference type="Gene3D" id="3.30.9.10">
    <property type="entry name" value="D-Amino Acid Oxidase, subunit A, domain 2"/>
    <property type="match status" value="1"/>
</dbReference>
<keyword evidence="3" id="KW-0274">FAD</keyword>
<evidence type="ECO:0000259" key="6">
    <source>
        <dbReference type="Pfam" id="PF01266"/>
    </source>
</evidence>
<keyword evidence="2" id="KW-0285">Flavoprotein</keyword>
<dbReference type="Proteomes" id="UP001163152">
    <property type="component" value="Chromosome"/>
</dbReference>
<evidence type="ECO:0000313" key="7">
    <source>
        <dbReference type="EMBL" id="WAL62610.1"/>
    </source>
</evidence>
<evidence type="ECO:0000256" key="5">
    <source>
        <dbReference type="ARBA" id="ARBA00037941"/>
    </source>
</evidence>
<dbReference type="Gene3D" id="3.50.50.60">
    <property type="entry name" value="FAD/NAD(P)-binding domain"/>
    <property type="match status" value="1"/>
</dbReference>
<dbReference type="InterPro" id="IPR036188">
    <property type="entry name" value="FAD/NAD-bd_sf"/>
</dbReference>
<dbReference type="Pfam" id="PF01266">
    <property type="entry name" value="DAO"/>
    <property type="match status" value="1"/>
</dbReference>
<dbReference type="NCBIfam" id="NF008726">
    <property type="entry name" value="PRK11728.1"/>
    <property type="match status" value="1"/>
</dbReference>
<dbReference type="RefSeq" id="WP_268612950.1">
    <property type="nucleotide sequence ID" value="NZ_CP113797.1"/>
</dbReference>
<sequence length="409" mass="45018">MTQYTFAIIGGGIVGLSTAMAVGQRYPDARILVLEKESGWAHHQTGRNSGVIHSGLYYQPGSLKARLCRNGNRSMVAFCQQYGIDYELCGKVIVATDPAELPQLDRLYERGLQNGVKLDRLSGDAIRDIEPYVNCIAGLRVHSAGIVNYKQVCQTYVDIIQRQGGNLCLNTTVQNLVQASNGYTIETNQGTFSTQFLINCAGLHSDRIARMGQADPTAKIIPIRGEYYELKPEKRYLVRHLIYPLPDPTMPVLGVHFTRMIDGTIHAGPNAVLSLKREGYRKTDIDLRDMTEVLTYSGFWKMVAAYPTTAIQELIRSFSKAAFVRSLQRLIPDVQANDLIPSPAGVRAQAVKPDGHFVEDFLLIRTAHAMHVCNAPSPAATASIEIGKAIVAELSSLVNDRAVETLRSG</sequence>
<protein>
    <submittedName>
        <fullName evidence="7">L-2-hydroxyglutarate oxidase</fullName>
        <ecNumber evidence="7">1.1.3.-</ecNumber>
    </submittedName>
</protein>
<dbReference type="KEGG" id="tsin:OXH18_11640"/>
<feature type="domain" description="FAD dependent oxidoreductase" evidence="6">
    <location>
        <begin position="7"/>
        <end position="391"/>
    </location>
</feature>
<proteinExistence type="inferred from homology"/>
<reference evidence="7" key="1">
    <citation type="submission" date="2022-12" db="EMBL/GenBank/DDBJ databases">
        <title>Polyphasic identification of a Novel Hot-Spring Cyanobacterium Ocullathermofonsia sinensis gen nov. sp. nov. and Genomic Insights on its Adaptations to the Thermal Habitat.</title>
        <authorList>
            <person name="Daroch M."/>
            <person name="Tang J."/>
            <person name="Jiang Y."/>
        </authorList>
    </citation>
    <scope>NUCLEOTIDE SEQUENCE</scope>
    <source>
        <strain evidence="7">PKUAC-SCTA174</strain>
    </source>
</reference>
<evidence type="ECO:0000256" key="3">
    <source>
        <dbReference type="ARBA" id="ARBA00022827"/>
    </source>
</evidence>